<dbReference type="NCBIfam" id="NF038261">
    <property type="entry name" value="rhodoquin_RquA"/>
    <property type="match status" value="1"/>
</dbReference>
<name>A0ABU6CZY9_9GAMM</name>
<proteinExistence type="predicted"/>
<dbReference type="InterPro" id="IPR029063">
    <property type="entry name" value="SAM-dependent_MTases_sf"/>
</dbReference>
<dbReference type="PANTHER" id="PTHR43591">
    <property type="entry name" value="METHYLTRANSFERASE"/>
    <property type="match status" value="1"/>
</dbReference>
<dbReference type="SUPFAM" id="SSF53335">
    <property type="entry name" value="S-adenosyl-L-methionine-dependent methyltransferases"/>
    <property type="match status" value="1"/>
</dbReference>
<dbReference type="InterPro" id="IPR041698">
    <property type="entry name" value="Methyltransf_25"/>
</dbReference>
<protein>
    <submittedName>
        <fullName evidence="2">Rhodoquinone biosynthesis methyltransferase RquA</fullName>
    </submittedName>
</protein>
<accession>A0ABU6CZY9</accession>
<dbReference type="Gene3D" id="3.40.50.150">
    <property type="entry name" value="Vaccinia Virus protein VP39"/>
    <property type="match status" value="1"/>
</dbReference>
<dbReference type="Pfam" id="PF13649">
    <property type="entry name" value="Methyltransf_25"/>
    <property type="match status" value="1"/>
</dbReference>
<dbReference type="CDD" id="cd02440">
    <property type="entry name" value="AdoMet_MTases"/>
    <property type="match status" value="1"/>
</dbReference>
<dbReference type="GO" id="GO:0032259">
    <property type="term" value="P:methylation"/>
    <property type="evidence" value="ECO:0007669"/>
    <property type="project" value="UniProtKB-KW"/>
</dbReference>
<keyword evidence="2" id="KW-0489">Methyltransferase</keyword>
<organism evidence="2 3">
    <name type="scientific">Candidatus Thiothrix phosphatis</name>
    <dbReference type="NCBI Taxonomy" id="3112415"/>
    <lineage>
        <taxon>Bacteria</taxon>
        <taxon>Pseudomonadati</taxon>
        <taxon>Pseudomonadota</taxon>
        <taxon>Gammaproteobacteria</taxon>
        <taxon>Thiotrichales</taxon>
        <taxon>Thiotrichaceae</taxon>
        <taxon>Thiothrix</taxon>
    </lineage>
</organism>
<keyword evidence="3" id="KW-1185">Reference proteome</keyword>
<dbReference type="GO" id="GO:0008168">
    <property type="term" value="F:methyltransferase activity"/>
    <property type="evidence" value="ECO:0007669"/>
    <property type="project" value="UniProtKB-KW"/>
</dbReference>
<dbReference type="Proteomes" id="UP001308005">
    <property type="component" value="Unassembled WGS sequence"/>
</dbReference>
<comment type="caution">
    <text evidence="2">The sequence shown here is derived from an EMBL/GenBank/DDBJ whole genome shotgun (WGS) entry which is preliminary data.</text>
</comment>
<dbReference type="RefSeq" id="WP_324696664.1">
    <property type="nucleotide sequence ID" value="NZ_JAYMYJ010000133.1"/>
</dbReference>
<reference evidence="3" key="1">
    <citation type="submission" date="2023-07" db="EMBL/GenBank/DDBJ databases">
        <title>The carbon used by Thiothrix.</title>
        <authorList>
            <person name="Chen L."/>
        </authorList>
    </citation>
    <scope>NUCLEOTIDE SEQUENCE [LARGE SCALE GENOMIC DNA]</scope>
</reference>
<evidence type="ECO:0000313" key="2">
    <source>
        <dbReference type="EMBL" id="MEB4592404.1"/>
    </source>
</evidence>
<sequence>MEKDIAISVPRTFPQRRETGVDSPKIPLYLEETYWWAYTHPKAVDVFERQWLVNLILWGNFSRLRDEILNELGDDIGGNTLQVACVYGDFSPCLAQRLRPDASLDIVDVAPVQLDNVRKKVSEYPNVFVHHQDSSRLSFADAVYDNVVIFFLLHEQPEKVRRKTLAEALRVVKPGGRVLLMDYHRPHSLNPFRYVMNVVLRYLEPFALDLWRHDIDTWFSAECKPKSVEKQLFFGGLYQKLVITR</sequence>
<feature type="domain" description="Methyltransferase" evidence="1">
    <location>
        <begin position="81"/>
        <end position="176"/>
    </location>
</feature>
<gene>
    <name evidence="2" type="primary">rquA</name>
    <name evidence="2" type="ORF">VSS37_15565</name>
</gene>
<dbReference type="EMBL" id="JAYMYJ010000133">
    <property type="protein sequence ID" value="MEB4592404.1"/>
    <property type="molecule type" value="Genomic_DNA"/>
</dbReference>
<evidence type="ECO:0000259" key="1">
    <source>
        <dbReference type="Pfam" id="PF13649"/>
    </source>
</evidence>
<reference evidence="2 3" key="2">
    <citation type="submission" date="2024-01" db="EMBL/GenBank/DDBJ databases">
        <authorList>
            <person name="Xie X."/>
        </authorList>
    </citation>
    <scope>NUCLEOTIDE SEQUENCE [LARGE SCALE GENOMIC DNA]</scope>
    <source>
        <strain evidence="2">SCUT-1</strain>
    </source>
</reference>
<evidence type="ECO:0000313" key="3">
    <source>
        <dbReference type="Proteomes" id="UP001308005"/>
    </source>
</evidence>
<keyword evidence="2" id="KW-0808">Transferase</keyword>